<dbReference type="InterPro" id="IPR011659">
    <property type="entry name" value="WD40"/>
</dbReference>
<evidence type="ECO:0000313" key="8">
    <source>
        <dbReference type="Proteomes" id="UP000321907"/>
    </source>
</evidence>
<dbReference type="SUPFAM" id="SSF103088">
    <property type="entry name" value="OmpA-like"/>
    <property type="match status" value="1"/>
</dbReference>
<comment type="subcellular location">
    <subcellularLocation>
        <location evidence="1">Cell outer membrane</location>
    </subcellularLocation>
</comment>
<reference evidence="7 8" key="1">
    <citation type="submission" date="2019-08" db="EMBL/GenBank/DDBJ databases">
        <title>Lewinella sp. strain SSH13 Genome sequencing and assembly.</title>
        <authorList>
            <person name="Kim I."/>
        </authorList>
    </citation>
    <scope>NUCLEOTIDE SEQUENCE [LARGE SCALE GENOMIC DNA]</scope>
    <source>
        <strain evidence="7 8">SSH13</strain>
    </source>
</reference>
<evidence type="ECO:0000256" key="1">
    <source>
        <dbReference type="ARBA" id="ARBA00004442"/>
    </source>
</evidence>
<keyword evidence="5" id="KW-0732">Signal</keyword>
<keyword evidence="3" id="KW-0998">Cell outer membrane</keyword>
<dbReference type="OrthoDB" id="9809364at2"/>
<dbReference type="PROSITE" id="PS51123">
    <property type="entry name" value="OMPA_2"/>
    <property type="match status" value="1"/>
</dbReference>
<organism evidence="7 8">
    <name type="scientific">Neolewinella aurantiaca</name>
    <dbReference type="NCBI Taxonomy" id="2602767"/>
    <lineage>
        <taxon>Bacteria</taxon>
        <taxon>Pseudomonadati</taxon>
        <taxon>Bacteroidota</taxon>
        <taxon>Saprospiria</taxon>
        <taxon>Saprospirales</taxon>
        <taxon>Lewinellaceae</taxon>
        <taxon>Neolewinella</taxon>
    </lineage>
</organism>
<dbReference type="InterPro" id="IPR006664">
    <property type="entry name" value="OMP_bac"/>
</dbReference>
<dbReference type="PRINTS" id="PR01021">
    <property type="entry name" value="OMPADOMAIN"/>
</dbReference>
<dbReference type="Proteomes" id="UP000321907">
    <property type="component" value="Unassembled WGS sequence"/>
</dbReference>
<name>A0A5C7F503_9BACT</name>
<evidence type="ECO:0000256" key="2">
    <source>
        <dbReference type="ARBA" id="ARBA00023136"/>
    </source>
</evidence>
<dbReference type="SUPFAM" id="SSF82171">
    <property type="entry name" value="DPP6 N-terminal domain-like"/>
    <property type="match status" value="1"/>
</dbReference>
<keyword evidence="2 4" id="KW-0472">Membrane</keyword>
<dbReference type="InterPro" id="IPR011990">
    <property type="entry name" value="TPR-like_helical_dom_sf"/>
</dbReference>
<dbReference type="RefSeq" id="WP_147932853.1">
    <property type="nucleotide sequence ID" value="NZ_VOXD01000058.1"/>
</dbReference>
<feature type="signal peptide" evidence="5">
    <location>
        <begin position="1"/>
        <end position="19"/>
    </location>
</feature>
<feature type="chain" id="PRO_5023074614" evidence="5">
    <location>
        <begin position="20"/>
        <end position="864"/>
    </location>
</feature>
<evidence type="ECO:0000256" key="3">
    <source>
        <dbReference type="ARBA" id="ARBA00023237"/>
    </source>
</evidence>
<dbReference type="Pfam" id="PF07610">
    <property type="entry name" value="DUF1573"/>
    <property type="match status" value="1"/>
</dbReference>
<dbReference type="Gene3D" id="2.60.40.10">
    <property type="entry name" value="Immunoglobulins"/>
    <property type="match status" value="1"/>
</dbReference>
<dbReference type="InterPro" id="IPR006665">
    <property type="entry name" value="OmpA-like"/>
</dbReference>
<dbReference type="Gene3D" id="3.30.1330.60">
    <property type="entry name" value="OmpA-like domain"/>
    <property type="match status" value="1"/>
</dbReference>
<dbReference type="PANTHER" id="PTHR30329:SF21">
    <property type="entry name" value="LIPOPROTEIN YIAD-RELATED"/>
    <property type="match status" value="1"/>
</dbReference>
<dbReference type="InterPro" id="IPR011467">
    <property type="entry name" value="DUF1573"/>
</dbReference>
<evidence type="ECO:0000313" key="7">
    <source>
        <dbReference type="EMBL" id="TXF83558.1"/>
    </source>
</evidence>
<protein>
    <submittedName>
        <fullName evidence="7">DUF1573 domain-containing protein</fullName>
    </submittedName>
</protein>
<dbReference type="SUPFAM" id="SSF48452">
    <property type="entry name" value="TPR-like"/>
    <property type="match status" value="1"/>
</dbReference>
<dbReference type="CDD" id="cd07185">
    <property type="entry name" value="OmpA_C-like"/>
    <property type="match status" value="1"/>
</dbReference>
<evidence type="ECO:0000256" key="5">
    <source>
        <dbReference type="SAM" id="SignalP"/>
    </source>
</evidence>
<dbReference type="InterPro" id="IPR050330">
    <property type="entry name" value="Bact_OuterMem_StrucFunc"/>
</dbReference>
<evidence type="ECO:0000256" key="4">
    <source>
        <dbReference type="PROSITE-ProRule" id="PRU00473"/>
    </source>
</evidence>
<dbReference type="GO" id="GO:0009279">
    <property type="term" value="C:cell outer membrane"/>
    <property type="evidence" value="ECO:0007669"/>
    <property type="project" value="UniProtKB-SubCell"/>
</dbReference>
<dbReference type="InterPro" id="IPR013783">
    <property type="entry name" value="Ig-like_fold"/>
</dbReference>
<dbReference type="PANTHER" id="PTHR30329">
    <property type="entry name" value="STATOR ELEMENT OF FLAGELLAR MOTOR COMPLEX"/>
    <property type="match status" value="1"/>
</dbReference>
<dbReference type="Pfam" id="PF00691">
    <property type="entry name" value="OmpA"/>
    <property type="match status" value="1"/>
</dbReference>
<dbReference type="EMBL" id="VOXD01000058">
    <property type="protein sequence ID" value="TXF83558.1"/>
    <property type="molecule type" value="Genomic_DNA"/>
</dbReference>
<proteinExistence type="predicted"/>
<dbReference type="InterPro" id="IPR036737">
    <property type="entry name" value="OmpA-like_sf"/>
</dbReference>
<sequence length="864" mass="96293">MKYIFLAFFLSVLPTLLQAQPLAGASNEEKVLAAADSARRTNNWFVALENYETAYDQNDDLPLRPEIALMNLKLRDIKAAVRNYTQVFRRSESSDTTNNIHRYHYARALKMDGQYDEARTYFEDFLLHNTDEKLEHFAKLELEGIRLYRDVPKETSEVALEGLDRKVNSSFSEYSPVLSGDGSTLFFSTWQATAAVPQTDANDEKSFSRIFMSTRDDKGWGKSAALGKEVNRPGVHSANPALSADGRRLYYNRIEMESNRIVAAKIYLSDVEDNGWKSGNPVSGINADGRLALQPAPGELFGGEVLFFVSDMDGGYGGRDIYYAPYLGDGRYGEPVNLGETINTVGDDDTPFYFDGTLYFSSNGRPTMGGFDIFYSAWNGSEWSAAENMGPGFNSTVDDQSLSVFGDGLVGFITSNREGGRSVKSKTCCDDIYGFQVASLYANLVVGIFNEDKEPLTTGAVVLQPLVNDEPAGAGSQKSRDDGNRYDFGLELETAYSVIATSPGYFPDTVEVNTLGLEESKDIQHVFFLRKIPVPPPPTEFYDTIDIEEAITLENILYDFNKADIKPEAEPDLRVVQGLMEQYPDMVIELGSHTDSRGNADLNQKLSQRRAASARKWLIINGGISGPRIKTQGYGKTVPQTVSARLAERVDFLNEGDVLTDAFINALPDKETQERAHELNRRTEFKILEGPTTIVLRRDVIERKMENKNRKAMPATSKAPFVPATAPAKVAQSPKQTEPPVITRFSSLYGQKDIEGLPILQFDKRELELGEVQKGDTRSFEYTFTNKGTVPAKVMLIQACDCTTIEHNDAKTYAPGESGTIKITFDSKDKDEDETITIDIYLEQNDKKDLPILEMVEYSFKLVK</sequence>
<gene>
    <name evidence="7" type="ORF">FUA23_21550</name>
</gene>
<dbReference type="AlphaFoldDB" id="A0A5C7F503"/>
<keyword evidence="8" id="KW-1185">Reference proteome</keyword>
<dbReference type="Gene3D" id="1.25.40.10">
    <property type="entry name" value="Tetratricopeptide repeat domain"/>
    <property type="match status" value="1"/>
</dbReference>
<comment type="caution">
    <text evidence="7">The sequence shown here is derived from an EMBL/GenBank/DDBJ whole genome shotgun (WGS) entry which is preliminary data.</text>
</comment>
<dbReference type="Pfam" id="PF07676">
    <property type="entry name" value="PD40"/>
    <property type="match status" value="2"/>
</dbReference>
<feature type="domain" description="OmpA-like" evidence="6">
    <location>
        <begin position="546"/>
        <end position="691"/>
    </location>
</feature>
<accession>A0A5C7F503</accession>
<evidence type="ECO:0000259" key="6">
    <source>
        <dbReference type="PROSITE" id="PS51123"/>
    </source>
</evidence>